<evidence type="ECO:0000259" key="3">
    <source>
        <dbReference type="PROSITE" id="PS51736"/>
    </source>
</evidence>
<organism evidence="4 5">
    <name type="scientific">Rubinisphaera italica</name>
    <dbReference type="NCBI Taxonomy" id="2527969"/>
    <lineage>
        <taxon>Bacteria</taxon>
        <taxon>Pseudomonadati</taxon>
        <taxon>Planctomycetota</taxon>
        <taxon>Planctomycetia</taxon>
        <taxon>Planctomycetales</taxon>
        <taxon>Planctomycetaceae</taxon>
        <taxon>Rubinisphaera</taxon>
    </lineage>
</organism>
<dbReference type="PANTHER" id="PTHR30461">
    <property type="entry name" value="DNA-INVERTASE FROM LAMBDOID PROPHAGE"/>
    <property type="match status" value="1"/>
</dbReference>
<dbReference type="GO" id="GO:0000150">
    <property type="term" value="F:DNA strand exchange activity"/>
    <property type="evidence" value="ECO:0007669"/>
    <property type="project" value="InterPro"/>
</dbReference>
<dbReference type="InterPro" id="IPR036162">
    <property type="entry name" value="Resolvase-like_N_sf"/>
</dbReference>
<dbReference type="Pfam" id="PF00239">
    <property type="entry name" value="Resolvase"/>
    <property type="match status" value="1"/>
</dbReference>
<name>A0A5C5XDR8_9PLAN</name>
<dbReference type="EMBL" id="SJPG01000001">
    <property type="protein sequence ID" value="TWT60924.1"/>
    <property type="molecule type" value="Genomic_DNA"/>
</dbReference>
<dbReference type="PANTHER" id="PTHR30461:SF2">
    <property type="entry name" value="SERINE RECOMBINASE PINE-RELATED"/>
    <property type="match status" value="1"/>
</dbReference>
<proteinExistence type="predicted"/>
<protein>
    <recommendedName>
        <fullName evidence="3">Resolvase/invertase-type recombinase catalytic domain-containing protein</fullName>
    </recommendedName>
</protein>
<dbReference type="Proteomes" id="UP000316095">
    <property type="component" value="Unassembled WGS sequence"/>
</dbReference>
<keyword evidence="2" id="KW-0233">DNA recombination</keyword>
<gene>
    <name evidence="4" type="ORF">Pan54_16560</name>
</gene>
<dbReference type="Gene3D" id="3.40.50.1390">
    <property type="entry name" value="Resolvase, N-terminal catalytic domain"/>
    <property type="match status" value="1"/>
</dbReference>
<keyword evidence="1" id="KW-0238">DNA-binding</keyword>
<sequence>MRKYAGENGIAIVEEYIDVETAKAAGRTGFNDMVEFFEKQAKIKDDDRRCNTILVEKTDRLYRNLKDYVTLDELGVIIHFVKENFVLSPDSHTSELFMHGIKVLMARQYVDNLSEEVKKGMLEKAEQGIWPSKAPLGYLNVEGPNKK</sequence>
<dbReference type="CDD" id="cd00338">
    <property type="entry name" value="Ser_Recombinase"/>
    <property type="match status" value="1"/>
</dbReference>
<dbReference type="SUPFAM" id="SSF53041">
    <property type="entry name" value="Resolvase-like"/>
    <property type="match status" value="1"/>
</dbReference>
<keyword evidence="5" id="KW-1185">Reference proteome</keyword>
<evidence type="ECO:0000313" key="5">
    <source>
        <dbReference type="Proteomes" id="UP000316095"/>
    </source>
</evidence>
<dbReference type="SMART" id="SM00857">
    <property type="entry name" value="Resolvase"/>
    <property type="match status" value="1"/>
</dbReference>
<dbReference type="InterPro" id="IPR006119">
    <property type="entry name" value="Resolv_N"/>
</dbReference>
<feature type="domain" description="Resolvase/invertase-type recombinase catalytic" evidence="3">
    <location>
        <begin position="1"/>
        <end position="128"/>
    </location>
</feature>
<dbReference type="AlphaFoldDB" id="A0A5C5XDR8"/>
<dbReference type="GO" id="GO:0003677">
    <property type="term" value="F:DNA binding"/>
    <property type="evidence" value="ECO:0007669"/>
    <property type="project" value="UniProtKB-KW"/>
</dbReference>
<dbReference type="PROSITE" id="PS51736">
    <property type="entry name" value="RECOMBINASES_3"/>
    <property type="match status" value="1"/>
</dbReference>
<comment type="caution">
    <text evidence="4">The sequence shown here is derived from an EMBL/GenBank/DDBJ whole genome shotgun (WGS) entry which is preliminary data.</text>
</comment>
<evidence type="ECO:0000313" key="4">
    <source>
        <dbReference type="EMBL" id="TWT60924.1"/>
    </source>
</evidence>
<dbReference type="InterPro" id="IPR050639">
    <property type="entry name" value="SSR_resolvase"/>
</dbReference>
<accession>A0A5C5XDR8</accession>
<reference evidence="4 5" key="1">
    <citation type="submission" date="2019-02" db="EMBL/GenBank/DDBJ databases">
        <title>Deep-cultivation of Planctomycetes and their phenomic and genomic characterization uncovers novel biology.</title>
        <authorList>
            <person name="Wiegand S."/>
            <person name="Jogler M."/>
            <person name="Boedeker C."/>
            <person name="Pinto D."/>
            <person name="Vollmers J."/>
            <person name="Rivas-Marin E."/>
            <person name="Kohn T."/>
            <person name="Peeters S.H."/>
            <person name="Heuer A."/>
            <person name="Rast P."/>
            <person name="Oberbeckmann S."/>
            <person name="Bunk B."/>
            <person name="Jeske O."/>
            <person name="Meyerdierks A."/>
            <person name="Storesund J.E."/>
            <person name="Kallscheuer N."/>
            <person name="Luecker S."/>
            <person name="Lage O.M."/>
            <person name="Pohl T."/>
            <person name="Merkel B.J."/>
            <person name="Hornburger P."/>
            <person name="Mueller R.-W."/>
            <person name="Bruemmer F."/>
            <person name="Labrenz M."/>
            <person name="Spormann A.M."/>
            <person name="Op Den Camp H."/>
            <person name="Overmann J."/>
            <person name="Amann R."/>
            <person name="Jetten M.S.M."/>
            <person name="Mascher T."/>
            <person name="Medema M.H."/>
            <person name="Devos D.P."/>
            <person name="Kaster A.-K."/>
            <person name="Ovreas L."/>
            <person name="Rohde M."/>
            <person name="Galperin M.Y."/>
            <person name="Jogler C."/>
        </authorList>
    </citation>
    <scope>NUCLEOTIDE SEQUENCE [LARGE SCALE GENOMIC DNA]</scope>
    <source>
        <strain evidence="4 5">Pan54</strain>
    </source>
</reference>
<evidence type="ECO:0000256" key="2">
    <source>
        <dbReference type="ARBA" id="ARBA00023172"/>
    </source>
</evidence>
<evidence type="ECO:0000256" key="1">
    <source>
        <dbReference type="ARBA" id="ARBA00023125"/>
    </source>
</evidence>